<gene>
    <name evidence="1" type="ORF">SAMN05421796_105180</name>
</gene>
<protein>
    <submittedName>
        <fullName evidence="1">Uncharacterized protein</fullName>
    </submittedName>
</protein>
<evidence type="ECO:0000313" key="2">
    <source>
        <dbReference type="Proteomes" id="UP000186246"/>
    </source>
</evidence>
<accession>A0A1N7MRX8</accession>
<dbReference type="Proteomes" id="UP000186246">
    <property type="component" value="Unassembled WGS sequence"/>
</dbReference>
<dbReference type="EMBL" id="FTOJ01000005">
    <property type="protein sequence ID" value="SIS88897.1"/>
    <property type="molecule type" value="Genomic_DNA"/>
</dbReference>
<dbReference type="AlphaFoldDB" id="A0A1N7MRX8"/>
<evidence type="ECO:0000313" key="1">
    <source>
        <dbReference type="EMBL" id="SIS88897.1"/>
    </source>
</evidence>
<proteinExistence type="predicted"/>
<name>A0A1N7MRX8_9FLAO</name>
<reference evidence="2" key="1">
    <citation type="submission" date="2017-01" db="EMBL/GenBank/DDBJ databases">
        <authorList>
            <person name="Varghese N."/>
            <person name="Submissions S."/>
        </authorList>
    </citation>
    <scope>NUCLEOTIDE SEQUENCE [LARGE SCALE GENOMIC DNA]</scope>
    <source>
        <strain evidence="2">DSM 21068</strain>
    </source>
</reference>
<sequence length="55" mass="6235">MNYKSAKEKKLNGEMYKDTNVFLSQVENSGVCTSNYNGNITVILARSLVCFLELR</sequence>
<organism evidence="1 2">
    <name type="scientific">Chryseobacterium piscicola</name>
    <dbReference type="NCBI Taxonomy" id="551459"/>
    <lineage>
        <taxon>Bacteria</taxon>
        <taxon>Pseudomonadati</taxon>
        <taxon>Bacteroidota</taxon>
        <taxon>Flavobacteriia</taxon>
        <taxon>Flavobacteriales</taxon>
        <taxon>Weeksellaceae</taxon>
        <taxon>Chryseobacterium group</taxon>
        <taxon>Chryseobacterium</taxon>
    </lineage>
</organism>